<dbReference type="FunFam" id="1.10.10.60:FF:000154">
    <property type="entry name" value="Transcription factor SRM1"/>
    <property type="match status" value="1"/>
</dbReference>
<dbReference type="Gene3D" id="1.10.10.60">
    <property type="entry name" value="Homeodomain-like"/>
    <property type="match status" value="1"/>
</dbReference>
<dbReference type="GO" id="GO:0005634">
    <property type="term" value="C:nucleus"/>
    <property type="evidence" value="ECO:0007669"/>
    <property type="project" value="UniProtKB-SubCell"/>
</dbReference>
<evidence type="ECO:0000313" key="8">
    <source>
        <dbReference type="Proteomes" id="UP000604825"/>
    </source>
</evidence>
<feature type="region of interest" description="Disordered" evidence="5">
    <location>
        <begin position="84"/>
        <end position="103"/>
    </location>
</feature>
<keyword evidence="3" id="KW-0804">Transcription</keyword>
<dbReference type="CDD" id="cd00167">
    <property type="entry name" value="SANT"/>
    <property type="match status" value="1"/>
</dbReference>
<evidence type="ECO:0000256" key="1">
    <source>
        <dbReference type="ARBA" id="ARBA00004123"/>
    </source>
</evidence>
<evidence type="ECO:0000256" key="2">
    <source>
        <dbReference type="ARBA" id="ARBA00023015"/>
    </source>
</evidence>
<dbReference type="OrthoDB" id="725210at2759"/>
<organism evidence="7 8">
    <name type="scientific">Miscanthus lutarioriparius</name>
    <dbReference type="NCBI Taxonomy" id="422564"/>
    <lineage>
        <taxon>Eukaryota</taxon>
        <taxon>Viridiplantae</taxon>
        <taxon>Streptophyta</taxon>
        <taxon>Embryophyta</taxon>
        <taxon>Tracheophyta</taxon>
        <taxon>Spermatophyta</taxon>
        <taxon>Magnoliopsida</taxon>
        <taxon>Liliopsida</taxon>
        <taxon>Poales</taxon>
        <taxon>Poaceae</taxon>
        <taxon>PACMAD clade</taxon>
        <taxon>Panicoideae</taxon>
        <taxon>Andropogonodae</taxon>
        <taxon>Andropogoneae</taxon>
        <taxon>Saccharinae</taxon>
        <taxon>Miscanthus</taxon>
    </lineage>
</organism>
<proteinExistence type="predicted"/>
<dbReference type="PANTHER" id="PTHR43952:SF105">
    <property type="entry name" value="OS01G0663051 PROTEIN"/>
    <property type="match status" value="1"/>
</dbReference>
<keyword evidence="8" id="KW-1185">Reference proteome</keyword>
<accession>A0A811NZI4</accession>
<dbReference type="Proteomes" id="UP000604825">
    <property type="component" value="Unassembled WGS sequence"/>
</dbReference>
<dbReference type="PANTHER" id="PTHR43952">
    <property type="entry name" value="MYB FAMILY TRANSCRIPTION FACTOR-RELATED"/>
    <property type="match status" value="1"/>
</dbReference>
<evidence type="ECO:0000256" key="5">
    <source>
        <dbReference type="SAM" id="MobiDB-lite"/>
    </source>
</evidence>
<comment type="subcellular location">
    <subcellularLocation>
        <location evidence="1">Nucleus</location>
    </subcellularLocation>
</comment>
<reference evidence="7" key="1">
    <citation type="submission" date="2020-10" db="EMBL/GenBank/DDBJ databases">
        <authorList>
            <person name="Han B."/>
            <person name="Lu T."/>
            <person name="Zhao Q."/>
            <person name="Huang X."/>
            <person name="Zhao Y."/>
        </authorList>
    </citation>
    <scope>NUCLEOTIDE SEQUENCE</scope>
</reference>
<evidence type="ECO:0000313" key="7">
    <source>
        <dbReference type="EMBL" id="CAD6237589.1"/>
    </source>
</evidence>
<dbReference type="Pfam" id="PF23082">
    <property type="entry name" value="Myb_DNA-binding_2"/>
    <property type="match status" value="1"/>
</dbReference>
<dbReference type="InterPro" id="IPR044636">
    <property type="entry name" value="RADIALIS-like"/>
</dbReference>
<keyword evidence="2" id="KW-0805">Transcription regulation</keyword>
<dbReference type="SMART" id="SM00717">
    <property type="entry name" value="SANT"/>
    <property type="match status" value="1"/>
</dbReference>
<dbReference type="PROSITE" id="PS50090">
    <property type="entry name" value="MYB_LIKE"/>
    <property type="match status" value="1"/>
</dbReference>
<keyword evidence="4" id="KW-0539">Nucleus</keyword>
<protein>
    <recommendedName>
        <fullName evidence="6">Myb-like domain-containing protein</fullName>
    </recommendedName>
</protein>
<dbReference type="AlphaFoldDB" id="A0A811NZI4"/>
<evidence type="ECO:0000256" key="3">
    <source>
        <dbReference type="ARBA" id="ARBA00023163"/>
    </source>
</evidence>
<dbReference type="InterPro" id="IPR001005">
    <property type="entry name" value="SANT/Myb"/>
</dbReference>
<evidence type="ECO:0000259" key="6">
    <source>
        <dbReference type="PROSITE" id="PS50090"/>
    </source>
</evidence>
<dbReference type="EMBL" id="CAJGYO010000006">
    <property type="protein sequence ID" value="CAD6237589.1"/>
    <property type="molecule type" value="Genomic_DNA"/>
</dbReference>
<feature type="domain" description="Myb-like" evidence="6">
    <location>
        <begin position="15"/>
        <end position="64"/>
    </location>
</feature>
<comment type="caution">
    <text evidence="7">The sequence shown here is derived from an EMBL/GenBank/DDBJ whole genome shotgun (WGS) entry which is preliminary data.</text>
</comment>
<sequence>MSGSRSSSRNVNIDSNWSKRENKLFEEALACYGEGTPDRWHKVARAIGGIKTADEVRRHYEILNDDVMLIESGRVPFPNYNTQGAWNSGVKDVKNHQTGTTAT</sequence>
<name>A0A811NZI4_9POAL</name>
<gene>
    <name evidence="7" type="ORF">NCGR_LOCUS25050</name>
</gene>
<dbReference type="InterPro" id="IPR009057">
    <property type="entry name" value="Homeodomain-like_sf"/>
</dbReference>
<dbReference type="SUPFAM" id="SSF46689">
    <property type="entry name" value="Homeodomain-like"/>
    <property type="match status" value="1"/>
</dbReference>
<dbReference type="GO" id="GO:0003700">
    <property type="term" value="F:DNA-binding transcription factor activity"/>
    <property type="evidence" value="ECO:0007669"/>
    <property type="project" value="InterPro"/>
</dbReference>
<evidence type="ECO:0000256" key="4">
    <source>
        <dbReference type="ARBA" id="ARBA00023242"/>
    </source>
</evidence>